<dbReference type="GeneID" id="29905122"/>
<evidence type="ECO:0000313" key="1">
    <source>
        <dbReference type="EMBL" id="SAY43449.1"/>
    </source>
</evidence>
<gene>
    <name evidence="1" type="ORF">PWN146_02140</name>
</gene>
<dbReference type="Pfam" id="PF10834">
    <property type="entry name" value="DUF2560"/>
    <property type="match status" value="1"/>
</dbReference>
<dbReference type="AlphaFoldDB" id="A0A1C3HEH7"/>
<evidence type="ECO:0008006" key="2">
    <source>
        <dbReference type="Google" id="ProtNLM"/>
    </source>
</evidence>
<organism evidence="1">
    <name type="scientific">Serratia marcescens</name>
    <dbReference type="NCBI Taxonomy" id="615"/>
    <lineage>
        <taxon>Bacteria</taxon>
        <taxon>Pseudomonadati</taxon>
        <taxon>Pseudomonadota</taxon>
        <taxon>Gammaproteobacteria</taxon>
        <taxon>Enterobacterales</taxon>
        <taxon>Yersiniaceae</taxon>
        <taxon>Serratia</taxon>
    </lineage>
</organism>
<protein>
    <recommendedName>
        <fullName evidence="2">DUF2560 family protein</fullName>
    </recommendedName>
</protein>
<accession>A0A1C3HEH7</accession>
<name>A0A1C3HEH7_SERMA</name>
<dbReference type="RefSeq" id="WP_020826280.1">
    <property type="nucleotide sequence ID" value="NZ_CP169392.1"/>
</dbReference>
<proteinExistence type="predicted"/>
<dbReference type="InterPro" id="IPR022544">
    <property type="entry name" value="Phage_P22_Orf80"/>
</dbReference>
<dbReference type="EMBL" id="LT575490">
    <property type="protein sequence ID" value="SAY43449.1"/>
    <property type="molecule type" value="Genomic_DNA"/>
</dbReference>
<sequence>MAELTDQQKLRLSILSLVQNDTAAAQEAIDYIADDSLKLELFNRQYALAQAEQTPLTRTIKAIQGVKDALPLFQ</sequence>
<reference evidence="1" key="1">
    <citation type="submission" date="2016-05" db="EMBL/GenBank/DDBJ databases">
        <authorList>
            <person name="Cock P.J.A."/>
            <person name="Cock P.J.A."/>
        </authorList>
    </citation>
    <scope>NUCLEOTIDE SEQUENCE</scope>
    <source>
        <strain evidence="1">PWN146_assembly</strain>
    </source>
</reference>